<dbReference type="UniPathway" id="UPA00042">
    <property type="reaction ID" value="UER00497"/>
</dbReference>
<feature type="domain" description="Alanine racemase C-terminal" evidence="12">
    <location>
        <begin position="252"/>
        <end position="376"/>
    </location>
</feature>
<feature type="active site" description="Proton acceptor; specific for L-alanine" evidence="9">
    <location>
        <position position="273"/>
    </location>
</feature>
<dbReference type="NCBIfam" id="TIGR00492">
    <property type="entry name" value="alr"/>
    <property type="match status" value="1"/>
</dbReference>
<dbReference type="GO" id="GO:0008784">
    <property type="term" value="F:alanine racemase activity"/>
    <property type="evidence" value="ECO:0007669"/>
    <property type="project" value="UniProtKB-UniRule"/>
</dbReference>
<evidence type="ECO:0000256" key="8">
    <source>
        <dbReference type="ARBA" id="ARBA00037912"/>
    </source>
</evidence>
<protein>
    <recommendedName>
        <fullName evidence="5 9">Alanine racemase</fullName>
        <ecNumber evidence="5 9">5.1.1.1</ecNumber>
    </recommendedName>
</protein>
<comment type="cofactor">
    <cofactor evidence="2 9 10">
        <name>pyridoxal 5'-phosphate</name>
        <dbReference type="ChEBI" id="CHEBI:597326"/>
    </cofactor>
</comment>
<evidence type="ECO:0000256" key="2">
    <source>
        <dbReference type="ARBA" id="ARBA00001933"/>
    </source>
</evidence>
<proteinExistence type="inferred from homology"/>
<dbReference type="SUPFAM" id="SSF51419">
    <property type="entry name" value="PLP-binding barrel"/>
    <property type="match status" value="1"/>
</dbReference>
<evidence type="ECO:0000313" key="13">
    <source>
        <dbReference type="EMBL" id="MBB1126612.1"/>
    </source>
</evidence>
<gene>
    <name evidence="13" type="primary">alr</name>
    <name evidence="13" type="ORF">HUK38_10280</name>
</gene>
<evidence type="ECO:0000256" key="9">
    <source>
        <dbReference type="HAMAP-Rule" id="MF_01201"/>
    </source>
</evidence>
<dbReference type="InterPro" id="IPR029066">
    <property type="entry name" value="PLP-binding_barrel"/>
</dbReference>
<sequence>MVASVVINQYAPTARINLAALRHNFNQVRLHAPASRVYSVIKANAYGHDLETVAAVLAANKTDGFAVARLDEALRLRHAGIAQPILVLEGANDGEDVTVAYQHHLTLVVHQTEQFDLIEHSTTPSHYAPLNVWLKVDTGMHRLGLATAQVPELLDRLNRHRDRACLCGLLTHLANADDPDDPLTARQCADLTALSVNAARDLSHPLPLCIGNSAGILRHPAARTNWVRPGIMLYGGSPLLNETAAQWQLQPVMTLTARLIARHELKRGDAVGYGGEFHCPEDMPVGVVAIGYGDGYPRHAPTGTPVLINNQRVQLIGRVSMDMITIDLRQQPNAKIGDSVVLWGAGLPVEEVAGWVGSSNYELLTRLAPRVQLNYDSSSAVNN</sequence>
<dbReference type="Pfam" id="PF01168">
    <property type="entry name" value="Ala_racemase_N"/>
    <property type="match status" value="1"/>
</dbReference>
<dbReference type="GO" id="GO:0030632">
    <property type="term" value="P:D-alanine biosynthetic process"/>
    <property type="evidence" value="ECO:0007669"/>
    <property type="project" value="UniProtKB-UniRule"/>
</dbReference>
<keyword evidence="7 9" id="KW-0413">Isomerase</keyword>
<name>A0A839HLZ3_9GAMM</name>
<feature type="modified residue" description="N6-(pyridoxal phosphate)lysine" evidence="9 10">
    <location>
        <position position="42"/>
    </location>
</feature>
<dbReference type="InterPro" id="IPR009006">
    <property type="entry name" value="Ala_racemase/Decarboxylase_C"/>
</dbReference>
<comment type="pathway">
    <text evidence="3">Cell wall biogenesis; peptidoglycan biosynthesis.</text>
</comment>
<dbReference type="HAMAP" id="MF_01201">
    <property type="entry name" value="Ala_racemase"/>
    <property type="match status" value="1"/>
</dbReference>
<organism evidence="13 14">
    <name type="scientific">Thiospirillum jenense</name>
    <dbReference type="NCBI Taxonomy" id="1653858"/>
    <lineage>
        <taxon>Bacteria</taxon>
        <taxon>Pseudomonadati</taxon>
        <taxon>Pseudomonadota</taxon>
        <taxon>Gammaproteobacteria</taxon>
        <taxon>Chromatiales</taxon>
        <taxon>Chromatiaceae</taxon>
        <taxon>Thiospirillum</taxon>
    </lineage>
</organism>
<dbReference type="EMBL" id="JABVCQ010000022">
    <property type="protein sequence ID" value="MBB1126612.1"/>
    <property type="molecule type" value="Genomic_DNA"/>
</dbReference>
<dbReference type="GO" id="GO:0030170">
    <property type="term" value="F:pyridoxal phosphate binding"/>
    <property type="evidence" value="ECO:0007669"/>
    <property type="project" value="UniProtKB-UniRule"/>
</dbReference>
<comment type="function">
    <text evidence="9">Catalyzes the interconversion of L-alanine and D-alanine. May also act on other amino acids.</text>
</comment>
<evidence type="ECO:0000256" key="1">
    <source>
        <dbReference type="ARBA" id="ARBA00000316"/>
    </source>
</evidence>
<evidence type="ECO:0000256" key="10">
    <source>
        <dbReference type="PIRSR" id="PIRSR600821-50"/>
    </source>
</evidence>
<dbReference type="InterPro" id="IPR011079">
    <property type="entry name" value="Ala_racemase_C"/>
</dbReference>
<evidence type="ECO:0000256" key="11">
    <source>
        <dbReference type="PIRSR" id="PIRSR600821-52"/>
    </source>
</evidence>
<evidence type="ECO:0000256" key="6">
    <source>
        <dbReference type="ARBA" id="ARBA00022898"/>
    </source>
</evidence>
<evidence type="ECO:0000313" key="14">
    <source>
        <dbReference type="Proteomes" id="UP000548632"/>
    </source>
</evidence>
<dbReference type="PROSITE" id="PS00395">
    <property type="entry name" value="ALANINE_RACEMASE"/>
    <property type="match status" value="1"/>
</dbReference>
<evidence type="ECO:0000256" key="5">
    <source>
        <dbReference type="ARBA" id="ARBA00013089"/>
    </source>
</evidence>
<dbReference type="FunFam" id="3.20.20.10:FF:000002">
    <property type="entry name" value="Alanine racemase"/>
    <property type="match status" value="1"/>
</dbReference>
<dbReference type="Pfam" id="PF00842">
    <property type="entry name" value="Ala_racemase_C"/>
    <property type="match status" value="1"/>
</dbReference>
<dbReference type="PRINTS" id="PR00992">
    <property type="entry name" value="ALARACEMASE"/>
</dbReference>
<evidence type="ECO:0000256" key="7">
    <source>
        <dbReference type="ARBA" id="ARBA00023235"/>
    </source>
</evidence>
<dbReference type="CDD" id="cd06827">
    <property type="entry name" value="PLPDE_III_AR_proteobact"/>
    <property type="match status" value="1"/>
</dbReference>
<reference evidence="13 14" key="1">
    <citation type="journal article" date="2020" name="Arch. Microbiol.">
        <title>The genome sequence of the giant phototrophic gammaproteobacterium Thiospirillum jenense gives insight into its physiological properties and phylogenetic relationships.</title>
        <authorList>
            <person name="Imhoff J.F."/>
            <person name="Meyer T.E."/>
            <person name="Kyndt J.A."/>
        </authorList>
    </citation>
    <scope>NUCLEOTIDE SEQUENCE [LARGE SCALE GENOMIC DNA]</scope>
    <source>
        <strain evidence="13 14">DSM 216</strain>
    </source>
</reference>
<dbReference type="InterPro" id="IPR020622">
    <property type="entry name" value="Ala_racemase_pyridoxalP-BS"/>
</dbReference>
<keyword evidence="6 9" id="KW-0663">Pyridoxal phosphate</keyword>
<dbReference type="AlphaFoldDB" id="A0A839HLZ3"/>
<dbReference type="Gene3D" id="2.40.37.10">
    <property type="entry name" value="Lyase, Ornithine Decarboxylase, Chain A, domain 1"/>
    <property type="match status" value="1"/>
</dbReference>
<accession>A0A839HLZ3</accession>
<evidence type="ECO:0000259" key="12">
    <source>
        <dbReference type="SMART" id="SM01005"/>
    </source>
</evidence>
<dbReference type="Gene3D" id="3.20.20.10">
    <property type="entry name" value="Alanine racemase"/>
    <property type="match status" value="1"/>
</dbReference>
<dbReference type="Proteomes" id="UP000548632">
    <property type="component" value="Unassembled WGS sequence"/>
</dbReference>
<feature type="binding site" evidence="9 11">
    <location>
        <position position="142"/>
    </location>
    <ligand>
        <name>substrate</name>
    </ligand>
</feature>
<dbReference type="SMART" id="SM01005">
    <property type="entry name" value="Ala_racemase_C"/>
    <property type="match status" value="1"/>
</dbReference>
<keyword evidence="14" id="KW-1185">Reference proteome</keyword>
<feature type="binding site" evidence="9 11">
    <location>
        <position position="321"/>
    </location>
    <ligand>
        <name>substrate</name>
    </ligand>
</feature>
<comment type="pathway">
    <text evidence="8 9">Amino-acid biosynthesis; D-alanine biosynthesis; D-alanine from L-alanine: step 1/1.</text>
</comment>
<comment type="caution">
    <text evidence="13">The sequence shown here is derived from an EMBL/GenBank/DDBJ whole genome shotgun (WGS) entry which is preliminary data.</text>
</comment>
<evidence type="ECO:0000256" key="4">
    <source>
        <dbReference type="ARBA" id="ARBA00007880"/>
    </source>
</evidence>
<dbReference type="GO" id="GO:0005829">
    <property type="term" value="C:cytosol"/>
    <property type="evidence" value="ECO:0007669"/>
    <property type="project" value="TreeGrafter"/>
</dbReference>
<dbReference type="EC" id="5.1.1.1" evidence="5 9"/>
<dbReference type="PANTHER" id="PTHR30511">
    <property type="entry name" value="ALANINE RACEMASE"/>
    <property type="match status" value="1"/>
</dbReference>
<dbReference type="SUPFAM" id="SSF50621">
    <property type="entry name" value="Alanine racemase C-terminal domain-like"/>
    <property type="match status" value="1"/>
</dbReference>
<dbReference type="FunFam" id="2.40.37.10:FF:000002">
    <property type="entry name" value="Alanine racemase"/>
    <property type="match status" value="1"/>
</dbReference>
<evidence type="ECO:0000256" key="3">
    <source>
        <dbReference type="ARBA" id="ARBA00004752"/>
    </source>
</evidence>
<dbReference type="PANTHER" id="PTHR30511:SF4">
    <property type="entry name" value="ALANINE RACEMASE, BIOSYNTHETIC"/>
    <property type="match status" value="1"/>
</dbReference>
<dbReference type="InterPro" id="IPR000821">
    <property type="entry name" value="Ala_racemase"/>
</dbReference>
<comment type="similarity">
    <text evidence="4 9">Belongs to the alanine racemase family.</text>
</comment>
<comment type="catalytic activity">
    <reaction evidence="1 9">
        <text>L-alanine = D-alanine</text>
        <dbReference type="Rhea" id="RHEA:20249"/>
        <dbReference type="ChEBI" id="CHEBI:57416"/>
        <dbReference type="ChEBI" id="CHEBI:57972"/>
        <dbReference type="EC" id="5.1.1.1"/>
    </reaction>
</comment>
<feature type="active site" description="Proton acceptor; specific for D-alanine" evidence="9">
    <location>
        <position position="42"/>
    </location>
</feature>
<dbReference type="InterPro" id="IPR001608">
    <property type="entry name" value="Ala_racemase_N"/>
</dbReference>